<evidence type="ECO:0000256" key="1">
    <source>
        <dbReference type="SAM" id="Phobius"/>
    </source>
</evidence>
<sequence>MNIVMWKTGSIKLDNVVLKLIVLKKINIMNMGEKNIYKWVATKNSKKRASPIKESSKFLMTYVLELSFKTICIIVFILNMDVVVVTCFTCRNSS</sequence>
<organism evidence="2 3">
    <name type="scientific">Staphylococcus aureus</name>
    <dbReference type="NCBI Taxonomy" id="1280"/>
    <lineage>
        <taxon>Bacteria</taxon>
        <taxon>Bacillati</taxon>
        <taxon>Bacillota</taxon>
        <taxon>Bacilli</taxon>
        <taxon>Bacillales</taxon>
        <taxon>Staphylococcaceae</taxon>
        <taxon>Staphylococcus</taxon>
    </lineage>
</organism>
<keyword evidence="1" id="KW-1133">Transmembrane helix</keyword>
<evidence type="ECO:0000313" key="3">
    <source>
        <dbReference type="Proteomes" id="UP000507408"/>
    </source>
</evidence>
<proteinExistence type="predicted"/>
<evidence type="ECO:0000313" key="2">
    <source>
        <dbReference type="EMBL" id="CAC8497164.1"/>
    </source>
</evidence>
<dbReference type="Proteomes" id="UP000507408">
    <property type="component" value="Unassembled WGS sequence"/>
</dbReference>
<dbReference type="AlphaFoldDB" id="A0A7I8NIL1"/>
<feature type="transmembrane region" description="Helical" evidence="1">
    <location>
        <begin position="66"/>
        <end position="90"/>
    </location>
</feature>
<name>A0A7I8NIL1_STAAU</name>
<accession>A0A7I8NIL1</accession>
<reference evidence="2 3" key="1">
    <citation type="submission" date="2020-06" db="EMBL/GenBank/DDBJ databases">
        <authorList>
            <consortium name="Pathogen Informatics"/>
        </authorList>
    </citation>
    <scope>NUCLEOTIDE SEQUENCE [LARGE SCALE GENOMIC DNA]</scope>
    <source>
        <strain evidence="2 3">MOS222</strain>
    </source>
</reference>
<keyword evidence="1" id="KW-0812">Transmembrane</keyword>
<dbReference type="EMBL" id="CAIIKR010000001">
    <property type="protein sequence ID" value="CAC8497164.1"/>
    <property type="molecule type" value="Genomic_DNA"/>
</dbReference>
<protein>
    <submittedName>
        <fullName evidence="2">Uncharacterized protein</fullName>
    </submittedName>
</protein>
<gene>
    <name evidence="2" type="ORF">SAMEA70245418_00482</name>
</gene>
<keyword evidence="1" id="KW-0472">Membrane</keyword>
<comment type="caution">
    <text evidence="2">The sequence shown here is derived from an EMBL/GenBank/DDBJ whole genome shotgun (WGS) entry which is preliminary data.</text>
</comment>